<dbReference type="AlphaFoldDB" id="A0A437K024"/>
<organism evidence="2 3">
    <name type="scientific">Rubrivivax albus</name>
    <dbReference type="NCBI Taxonomy" id="2499835"/>
    <lineage>
        <taxon>Bacteria</taxon>
        <taxon>Pseudomonadati</taxon>
        <taxon>Pseudomonadota</taxon>
        <taxon>Betaproteobacteria</taxon>
        <taxon>Burkholderiales</taxon>
        <taxon>Sphaerotilaceae</taxon>
        <taxon>Rubrivivax</taxon>
    </lineage>
</organism>
<feature type="region of interest" description="Disordered" evidence="1">
    <location>
        <begin position="228"/>
        <end position="275"/>
    </location>
</feature>
<dbReference type="EMBL" id="SACT01000001">
    <property type="protein sequence ID" value="RVT53641.1"/>
    <property type="molecule type" value="Genomic_DNA"/>
</dbReference>
<dbReference type="InterPro" id="IPR012434">
    <property type="entry name" value="DUF1631"/>
</dbReference>
<reference evidence="2 3" key="1">
    <citation type="submission" date="2019-01" db="EMBL/GenBank/DDBJ databases">
        <authorList>
            <person name="Chen W.-M."/>
        </authorList>
    </citation>
    <scope>NUCLEOTIDE SEQUENCE [LARGE SCALE GENOMIC DNA]</scope>
    <source>
        <strain evidence="2 3">ICH-3</strain>
    </source>
</reference>
<accession>A0A437K024</accession>
<dbReference type="Proteomes" id="UP000288178">
    <property type="component" value="Unassembled WGS sequence"/>
</dbReference>
<sequence length="784" mass="86043">MNPPPVHRLHALLEAAAQRLKMAARVSVERTVESLGLAALAANSVFQRDAMLGAQFELNRKSAMFALAFGECLDDRLRQDSAPRERGIAETAWDALGLVEDTEVERKISADRFGLEVQHACEWELRELEGYMGSLLGPTVERNPLRPETVGLALLKGIEAVSDRADVRSLLQSELGRVLALEMRGSYAAIVGDLRKAGVQPAGLSVRSTADHGRHVSGYDSLREAPDSLREMMPPGAGPLPRSGWAPPGSAGYPSSRHGSSYGQSRYGAASTRSGRLGGASMGHVEPQMMSLIRQLAHLEPAMAGSGWAEDSGGGMPANLIRAHRDELRRAAGSGLDHMVIDVIGTLFDQILSDPKVPPQMARQIARLQLPVLRAALGDPSFFSSRKHPVRRFVNRIASLGAAFDDFEDAAAQRFLARVKALVNDIVEGDFDQIDVYDRKLGELEGFVAEQAQEEVRAQGDDPAALLGDKETALRLGRRYAEQLAGELKSLVGHDFVREFLTEVWSRVLVQSAMKHGADGERFQRLRAVARDLYMSVQPKGTPQQRKEFLAALPRLMQGLNEGMDLVAWPAPARKAFFGKLLPAHAESLKAPQTLSTLDWNLLARQVEGAFQTPLPKKDDLPPVPAGLPVLDEVIDEPRFTAEEAKRIGLVDESRIDWHGAVDIDLSDDAQVSEQDVRIAGLPAPEPLEPTRGKSLVEHVELGYPYQMHVDGSWQKVKLTHVSPGRTFFVFTHGKRHKQTISLTHRMLARLCENHRFKAFENAYLLERATARARRQLSAVGAAA</sequence>
<protein>
    <submittedName>
        <fullName evidence="2">DUF1631 family protein</fullName>
    </submittedName>
</protein>
<dbReference type="OrthoDB" id="6188167at2"/>
<dbReference type="RefSeq" id="WP_128195004.1">
    <property type="nucleotide sequence ID" value="NZ_SACT01000001.1"/>
</dbReference>
<proteinExistence type="predicted"/>
<gene>
    <name evidence="2" type="ORF">ENE75_01720</name>
</gene>
<name>A0A437K024_9BURK</name>
<evidence type="ECO:0000313" key="2">
    <source>
        <dbReference type="EMBL" id="RVT53641.1"/>
    </source>
</evidence>
<evidence type="ECO:0000313" key="3">
    <source>
        <dbReference type="Proteomes" id="UP000288178"/>
    </source>
</evidence>
<evidence type="ECO:0000256" key="1">
    <source>
        <dbReference type="SAM" id="MobiDB-lite"/>
    </source>
</evidence>
<comment type="caution">
    <text evidence="2">The sequence shown here is derived from an EMBL/GenBank/DDBJ whole genome shotgun (WGS) entry which is preliminary data.</text>
</comment>
<dbReference type="Pfam" id="PF07793">
    <property type="entry name" value="DUF1631"/>
    <property type="match status" value="1"/>
</dbReference>
<keyword evidence="3" id="KW-1185">Reference proteome</keyword>